<keyword evidence="5 8" id="KW-1133">Transmembrane helix</keyword>
<gene>
    <name evidence="10" type="ORF">DY240_18785</name>
</gene>
<keyword evidence="3" id="KW-1003">Cell membrane</keyword>
<dbReference type="PANTHER" id="PTHR33406">
    <property type="entry name" value="MEMBRANE PROTEIN MJ1562-RELATED"/>
    <property type="match status" value="1"/>
</dbReference>
<comment type="similarity">
    <text evidence="2">Belongs to the resistance-nodulation-cell division (RND) (TC 2.A.6) family. MmpL subfamily.</text>
</comment>
<feature type="transmembrane region" description="Helical" evidence="8">
    <location>
        <begin position="32"/>
        <end position="50"/>
    </location>
</feature>
<dbReference type="InterPro" id="IPR004869">
    <property type="entry name" value="MMPL_dom"/>
</dbReference>
<dbReference type="GO" id="GO:0005886">
    <property type="term" value="C:plasma membrane"/>
    <property type="evidence" value="ECO:0007669"/>
    <property type="project" value="UniProtKB-SubCell"/>
</dbReference>
<keyword evidence="4 8" id="KW-0812">Transmembrane</keyword>
<feature type="region of interest" description="Disordered" evidence="7">
    <location>
        <begin position="699"/>
        <end position="720"/>
    </location>
</feature>
<dbReference type="Pfam" id="PF03176">
    <property type="entry name" value="MMPL"/>
    <property type="match status" value="2"/>
</dbReference>
<accession>A0A418KMY1</accession>
<evidence type="ECO:0000256" key="5">
    <source>
        <dbReference type="ARBA" id="ARBA00022989"/>
    </source>
</evidence>
<feature type="transmembrane region" description="Helical" evidence="8">
    <location>
        <begin position="194"/>
        <end position="211"/>
    </location>
</feature>
<evidence type="ECO:0000256" key="4">
    <source>
        <dbReference type="ARBA" id="ARBA00022692"/>
    </source>
</evidence>
<comment type="subcellular location">
    <subcellularLocation>
        <location evidence="1">Cell membrane</location>
        <topology evidence="1">Multi-pass membrane protein</topology>
    </subcellularLocation>
</comment>
<evidence type="ECO:0000256" key="2">
    <source>
        <dbReference type="ARBA" id="ARBA00010157"/>
    </source>
</evidence>
<name>A0A418KMY1_9ACTN</name>
<feature type="transmembrane region" description="Helical" evidence="8">
    <location>
        <begin position="530"/>
        <end position="548"/>
    </location>
</feature>
<dbReference type="InterPro" id="IPR000731">
    <property type="entry name" value="SSD"/>
</dbReference>
<dbReference type="SUPFAM" id="SSF82866">
    <property type="entry name" value="Multidrug efflux transporter AcrB transmembrane domain"/>
    <property type="match status" value="2"/>
</dbReference>
<feature type="transmembrane region" description="Helical" evidence="8">
    <location>
        <begin position="385"/>
        <end position="404"/>
    </location>
</feature>
<evidence type="ECO:0000256" key="3">
    <source>
        <dbReference type="ARBA" id="ARBA00022475"/>
    </source>
</evidence>
<feature type="domain" description="SSD" evidence="9">
    <location>
        <begin position="216"/>
        <end position="348"/>
    </location>
</feature>
<evidence type="ECO:0000313" key="11">
    <source>
        <dbReference type="Proteomes" id="UP000284057"/>
    </source>
</evidence>
<reference evidence="10 11" key="1">
    <citation type="submission" date="2018-09" db="EMBL/GenBank/DDBJ databases">
        <title>Isolation, diversity and antifungal activity of actinobacteria from wheat.</title>
        <authorList>
            <person name="Han C."/>
        </authorList>
    </citation>
    <scope>NUCLEOTIDE SEQUENCE [LARGE SCALE GENOMIC DNA]</scope>
    <source>
        <strain evidence="10 11">NEAU-YY265</strain>
    </source>
</reference>
<dbReference type="Gene3D" id="1.20.1640.10">
    <property type="entry name" value="Multidrug efflux transporter AcrB transmembrane domain"/>
    <property type="match status" value="2"/>
</dbReference>
<dbReference type="EMBL" id="QUAL01000175">
    <property type="protein sequence ID" value="RIQ20256.1"/>
    <property type="molecule type" value="Genomic_DNA"/>
</dbReference>
<feature type="transmembrane region" description="Helical" evidence="8">
    <location>
        <begin position="626"/>
        <end position="650"/>
    </location>
</feature>
<dbReference type="AlphaFoldDB" id="A0A418KMY1"/>
<dbReference type="PROSITE" id="PS50156">
    <property type="entry name" value="SSD"/>
    <property type="match status" value="2"/>
</dbReference>
<evidence type="ECO:0000256" key="1">
    <source>
        <dbReference type="ARBA" id="ARBA00004651"/>
    </source>
</evidence>
<sequence length="720" mass="75484">MAETTRERDTMPPAGGTRRRLGSYVCGRRSKWIVLVFWLIVLAVAFPLSAKLTGAQENDTASWLPGSAESTRVFEVQQEAFQTGEELPAIVVYERTDGITPQDQEKAAADARAFAGVEHVSGDVVGPIPSEDGEALQVIVPVDPGDGGWFALGDAVDAMNEIVGGGPGGLDAYVAGPAGVSADFADAFEGIDGTLLYAAMGVVIVILLFSYRSPVLWIIPVFSAFTALTAAQAVVYLLAEYADVTVNGQTAGILLVLVFGASTDYALLLIARYREELRRHEDRHEAMAFALHRAGPAIVASAATVAVGMLCLLAAEMNSTRGMGPVLAIGVVIGVTAMLTLLPALLVVTGRWVFWPLKPRYGSAEPTERGFWARMGRGIARRPRTVWIGTSLALGALALGLLGLNTGVIQNRDAFVDTPASITGEEALARHFPAGTGSPVIVIADAPAAGDVRQAFEDTEGIAEVTDPVPLDDLVYLEGTLEAAPDSPQAQDTVEAVRDSVHAVPDANALVGGNTAVALDAQNAAARDSLVIMPLVLAAVFVILMILLRAFVAPLVLIATVVLSFAAALGLSALIFEHLLGFAGVDTAFPLFVFVFLVALGIDYNIFLMTRVHEEAKQHGTRRGALIGLAATGGVITSAGLVLAGTFAVLATLPVVAFAEIGIAVALGVLLDTMIVRSILVTSLNLDLGRFMWWPSALSKGPEPSASAVADEPEEEPAVR</sequence>
<organism evidence="10 11">
    <name type="scientific">Jiangella rhizosphaerae</name>
    <dbReference type="NCBI Taxonomy" id="2293569"/>
    <lineage>
        <taxon>Bacteria</taxon>
        <taxon>Bacillati</taxon>
        <taxon>Actinomycetota</taxon>
        <taxon>Actinomycetes</taxon>
        <taxon>Jiangellales</taxon>
        <taxon>Jiangellaceae</taxon>
        <taxon>Jiangella</taxon>
    </lineage>
</organism>
<feature type="transmembrane region" description="Helical" evidence="8">
    <location>
        <begin position="251"/>
        <end position="273"/>
    </location>
</feature>
<protein>
    <recommendedName>
        <fullName evidence="9">SSD domain-containing protein</fullName>
    </recommendedName>
</protein>
<feature type="transmembrane region" description="Helical" evidence="8">
    <location>
        <begin position="294"/>
        <end position="315"/>
    </location>
</feature>
<feature type="transmembrane region" description="Helical" evidence="8">
    <location>
        <begin position="588"/>
        <end position="606"/>
    </location>
</feature>
<evidence type="ECO:0000313" key="10">
    <source>
        <dbReference type="EMBL" id="RIQ20256.1"/>
    </source>
</evidence>
<feature type="transmembrane region" description="Helical" evidence="8">
    <location>
        <begin position="218"/>
        <end position="239"/>
    </location>
</feature>
<comment type="caution">
    <text evidence="10">The sequence shown here is derived from an EMBL/GenBank/DDBJ whole genome shotgun (WGS) entry which is preliminary data.</text>
</comment>
<feature type="compositionally biased region" description="Acidic residues" evidence="7">
    <location>
        <begin position="711"/>
        <end position="720"/>
    </location>
</feature>
<dbReference type="InterPro" id="IPR050545">
    <property type="entry name" value="Mycobact_MmpL"/>
</dbReference>
<feature type="transmembrane region" description="Helical" evidence="8">
    <location>
        <begin position="656"/>
        <end position="680"/>
    </location>
</feature>
<keyword evidence="11" id="KW-1185">Reference proteome</keyword>
<feature type="transmembrane region" description="Helical" evidence="8">
    <location>
        <begin position="327"/>
        <end position="354"/>
    </location>
</feature>
<dbReference type="OrthoDB" id="2365435at2"/>
<evidence type="ECO:0000259" key="9">
    <source>
        <dbReference type="PROSITE" id="PS50156"/>
    </source>
</evidence>
<evidence type="ECO:0000256" key="7">
    <source>
        <dbReference type="SAM" id="MobiDB-lite"/>
    </source>
</evidence>
<dbReference type="PANTHER" id="PTHR33406:SF6">
    <property type="entry name" value="MEMBRANE PROTEIN YDGH-RELATED"/>
    <property type="match status" value="1"/>
</dbReference>
<feature type="compositionally biased region" description="Basic and acidic residues" evidence="7">
    <location>
        <begin position="1"/>
        <end position="10"/>
    </location>
</feature>
<feature type="region of interest" description="Disordered" evidence="7">
    <location>
        <begin position="1"/>
        <end position="20"/>
    </location>
</feature>
<keyword evidence="6 8" id="KW-0472">Membrane</keyword>
<evidence type="ECO:0000256" key="8">
    <source>
        <dbReference type="SAM" id="Phobius"/>
    </source>
</evidence>
<dbReference type="RefSeq" id="WP_119661380.1">
    <property type="nucleotide sequence ID" value="NZ_QUAL01000175.1"/>
</dbReference>
<feature type="domain" description="SSD" evidence="9">
    <location>
        <begin position="558"/>
        <end position="686"/>
    </location>
</feature>
<dbReference type="Proteomes" id="UP000284057">
    <property type="component" value="Unassembled WGS sequence"/>
</dbReference>
<evidence type="ECO:0000256" key="6">
    <source>
        <dbReference type="ARBA" id="ARBA00023136"/>
    </source>
</evidence>
<proteinExistence type="inferred from homology"/>
<feature type="transmembrane region" description="Helical" evidence="8">
    <location>
        <begin position="555"/>
        <end position="576"/>
    </location>
</feature>